<dbReference type="Gene3D" id="3.10.310.10">
    <property type="entry name" value="Diaminopimelate Epimerase, Chain A, domain 1"/>
    <property type="match status" value="2"/>
</dbReference>
<evidence type="ECO:0000256" key="1">
    <source>
        <dbReference type="ARBA" id="ARBA00008270"/>
    </source>
</evidence>
<keyword evidence="3" id="KW-1185">Reference proteome</keyword>
<reference evidence="2" key="2">
    <citation type="submission" date="2021-08" db="EMBL/GenBank/DDBJ databases">
        <authorList>
            <person name="Tani A."/>
            <person name="Ola A."/>
            <person name="Ogura Y."/>
            <person name="Katsura K."/>
            <person name="Hayashi T."/>
        </authorList>
    </citation>
    <scope>NUCLEOTIDE SEQUENCE</scope>
    <source>
        <strain evidence="2">DSM 19015</strain>
    </source>
</reference>
<dbReference type="EMBL" id="BPQP01000013">
    <property type="protein sequence ID" value="GJD93651.1"/>
    <property type="molecule type" value="Genomic_DNA"/>
</dbReference>
<dbReference type="SUPFAM" id="SSF54506">
    <property type="entry name" value="Diaminopimelate epimerase-like"/>
    <property type="match status" value="1"/>
</dbReference>
<keyword evidence="2" id="KW-0413">Isomerase</keyword>
<evidence type="ECO:0000313" key="3">
    <source>
        <dbReference type="Proteomes" id="UP001055125"/>
    </source>
</evidence>
<dbReference type="RefSeq" id="WP_238242851.1">
    <property type="nucleotide sequence ID" value="NZ_BPQP01000013.1"/>
</dbReference>
<dbReference type="PIRSF" id="PIRSF016184">
    <property type="entry name" value="PhzC_PhzF"/>
    <property type="match status" value="1"/>
</dbReference>
<gene>
    <name evidence="2" type="primary">phzF</name>
    <name evidence="2" type="ORF">OCOJLMKI_0847</name>
</gene>
<comment type="caution">
    <text evidence="2">The sequence shown here is derived from an EMBL/GenBank/DDBJ whole genome shotgun (WGS) entry which is preliminary data.</text>
</comment>
<organism evidence="2 3">
    <name type="scientific">Methylobacterium iners</name>
    <dbReference type="NCBI Taxonomy" id="418707"/>
    <lineage>
        <taxon>Bacteria</taxon>
        <taxon>Pseudomonadati</taxon>
        <taxon>Pseudomonadota</taxon>
        <taxon>Alphaproteobacteria</taxon>
        <taxon>Hyphomicrobiales</taxon>
        <taxon>Methylobacteriaceae</taxon>
        <taxon>Methylobacterium</taxon>
    </lineage>
</organism>
<reference evidence="2" key="1">
    <citation type="journal article" date="2021" name="Front. Microbiol.">
        <title>Comprehensive Comparative Genomics and Phenotyping of Methylobacterium Species.</title>
        <authorList>
            <person name="Alessa O."/>
            <person name="Ogura Y."/>
            <person name="Fujitani Y."/>
            <person name="Takami H."/>
            <person name="Hayashi T."/>
            <person name="Sahin N."/>
            <person name="Tani A."/>
        </authorList>
    </citation>
    <scope>NUCLEOTIDE SEQUENCE</scope>
    <source>
        <strain evidence="2">DSM 19015</strain>
    </source>
</reference>
<name>A0ABQ4RS94_9HYPH</name>
<comment type="similarity">
    <text evidence="1">Belongs to the PhzF family.</text>
</comment>
<dbReference type="NCBIfam" id="TIGR00654">
    <property type="entry name" value="PhzF_family"/>
    <property type="match status" value="1"/>
</dbReference>
<dbReference type="Proteomes" id="UP001055125">
    <property type="component" value="Unassembled WGS sequence"/>
</dbReference>
<sequence>MARRFATLDVFTDTPLAGNPLAVVLDAEGLDDGAMQAIAREFNLSETVFVLPPRDPRHRAALRIFTPNRELPFAGHPTVGTAVLLALEDRVSGPADAVVFGLEELAGTVPCAVETGEGRGRARFKAPILPEYGGEGPEPDALAAALGLEPGEIGFSGHEPSRHAAGPAFTFVPIASRGALDAARPDSAGFAALGDESALYLYAADPEGLGHRYQTRMFAPHLGIVEDPATGSAAAAFAGVMMQFAPLGDGTHDVAIRQGVAMGRPSEIALQLTIASGALQSVEIGGSAMVVSRGTLLV</sequence>
<dbReference type="PANTHER" id="PTHR13774:SF32">
    <property type="entry name" value="ANTISENSE-ENHANCING SEQUENCE 1"/>
    <property type="match status" value="1"/>
</dbReference>
<proteinExistence type="inferred from homology"/>
<protein>
    <submittedName>
        <fullName evidence="2">Trans-2,3-dihydro-3-hydroxyanthranilate isomerase</fullName>
    </submittedName>
</protein>
<accession>A0ABQ4RS94</accession>
<dbReference type="Pfam" id="PF02567">
    <property type="entry name" value="PhzC-PhzF"/>
    <property type="match status" value="1"/>
</dbReference>
<dbReference type="InterPro" id="IPR003719">
    <property type="entry name" value="Phenazine_PhzF-like"/>
</dbReference>
<dbReference type="GO" id="GO:0016853">
    <property type="term" value="F:isomerase activity"/>
    <property type="evidence" value="ECO:0007669"/>
    <property type="project" value="UniProtKB-KW"/>
</dbReference>
<dbReference type="PANTHER" id="PTHR13774">
    <property type="entry name" value="PHENAZINE BIOSYNTHESIS PROTEIN"/>
    <property type="match status" value="1"/>
</dbReference>
<evidence type="ECO:0000313" key="2">
    <source>
        <dbReference type="EMBL" id="GJD93651.1"/>
    </source>
</evidence>